<evidence type="ECO:0000259" key="12">
    <source>
        <dbReference type="Pfam" id="PF04563"/>
    </source>
</evidence>
<dbReference type="EC" id="2.7.7.6" evidence="2"/>
<dbReference type="InterPro" id="IPR007642">
    <property type="entry name" value="RNA_pol_Rpb2_2"/>
</dbReference>
<dbReference type="GO" id="GO:0003899">
    <property type="term" value="F:DNA-directed RNA polymerase activity"/>
    <property type="evidence" value="ECO:0007669"/>
    <property type="project" value="UniProtKB-EC"/>
</dbReference>
<feature type="domain" description="DNA-directed RNA polymerase I subunit RPA2" evidence="14">
    <location>
        <begin position="532"/>
        <end position="593"/>
    </location>
</feature>
<evidence type="ECO:0000256" key="8">
    <source>
        <dbReference type="RuleBase" id="RU000434"/>
    </source>
</evidence>
<evidence type="ECO:0000256" key="2">
    <source>
        <dbReference type="ARBA" id="ARBA00012418"/>
    </source>
</evidence>
<evidence type="ECO:0000256" key="3">
    <source>
        <dbReference type="ARBA" id="ARBA00022478"/>
    </source>
</evidence>
<dbReference type="CDD" id="cd00653">
    <property type="entry name" value="RNA_pol_B_RPB2"/>
    <property type="match status" value="1"/>
</dbReference>
<evidence type="ECO:0000256" key="5">
    <source>
        <dbReference type="ARBA" id="ARBA00022695"/>
    </source>
</evidence>
<dbReference type="InterPro" id="IPR007644">
    <property type="entry name" value="RNA_pol_bsu_protrusion"/>
</dbReference>
<evidence type="ECO:0000259" key="10">
    <source>
        <dbReference type="Pfam" id="PF04560"/>
    </source>
</evidence>
<feature type="domain" description="RNA polymerase beta subunit protrusion" evidence="12">
    <location>
        <begin position="43"/>
        <end position="160"/>
    </location>
</feature>
<feature type="domain" description="RNA polymerase Rpb2" evidence="11">
    <location>
        <begin position="204"/>
        <end position="364"/>
    </location>
</feature>
<dbReference type="AlphaFoldDB" id="A0A7R8CL33"/>
<accession>A0A7R8CL33</accession>
<dbReference type="GO" id="GO:0032549">
    <property type="term" value="F:ribonucleoside binding"/>
    <property type="evidence" value="ECO:0007669"/>
    <property type="project" value="InterPro"/>
</dbReference>
<dbReference type="Pfam" id="PF04560">
    <property type="entry name" value="RNA_pol_Rpb2_7"/>
    <property type="match status" value="1"/>
</dbReference>
<dbReference type="InterPro" id="IPR015712">
    <property type="entry name" value="DNA-dir_RNA_pol_su2"/>
</dbReference>
<dbReference type="OrthoDB" id="10248617at2759"/>
<protein>
    <recommendedName>
        <fullName evidence="2">DNA-directed RNA polymerase</fullName>
        <ecNumber evidence="2">2.7.7.6</ecNumber>
    </recommendedName>
</protein>
<dbReference type="InterPro" id="IPR037033">
    <property type="entry name" value="DNA-dir_RNAP_su2_hyb_sf"/>
</dbReference>
<dbReference type="Proteomes" id="UP000675881">
    <property type="component" value="Chromosome 11"/>
</dbReference>
<keyword evidence="16" id="KW-1185">Reference proteome</keyword>
<dbReference type="Pfam" id="PF04565">
    <property type="entry name" value="RNA_pol_Rpb2_3"/>
    <property type="match status" value="1"/>
</dbReference>
<evidence type="ECO:0000256" key="4">
    <source>
        <dbReference type="ARBA" id="ARBA00022679"/>
    </source>
</evidence>
<dbReference type="InterPro" id="IPR009674">
    <property type="entry name" value="Rpa2_dom_4"/>
</dbReference>
<reference evidence="15" key="1">
    <citation type="submission" date="2021-02" db="EMBL/GenBank/DDBJ databases">
        <authorList>
            <person name="Bekaert M."/>
        </authorList>
    </citation>
    <scope>NUCLEOTIDE SEQUENCE</scope>
    <source>
        <strain evidence="15">IoA-00</strain>
    </source>
</reference>
<dbReference type="EMBL" id="HG994590">
    <property type="protein sequence ID" value="CAF2809907.1"/>
    <property type="molecule type" value="Genomic_DNA"/>
</dbReference>
<keyword evidence="6" id="KW-0804">Transcription</keyword>
<evidence type="ECO:0000313" key="16">
    <source>
        <dbReference type="Proteomes" id="UP000675881"/>
    </source>
</evidence>
<dbReference type="InterPro" id="IPR007120">
    <property type="entry name" value="DNA-dir_RNAP_su2_dom"/>
</dbReference>
<dbReference type="GO" id="GO:0005634">
    <property type="term" value="C:nucleus"/>
    <property type="evidence" value="ECO:0007669"/>
    <property type="project" value="InterPro"/>
</dbReference>
<dbReference type="GO" id="GO:0000428">
    <property type="term" value="C:DNA-directed RNA polymerase complex"/>
    <property type="evidence" value="ECO:0007669"/>
    <property type="project" value="UniProtKB-KW"/>
</dbReference>
<dbReference type="Pfam" id="PF00562">
    <property type="entry name" value="RNA_pol_Rpb2_6"/>
    <property type="match status" value="2"/>
</dbReference>
<feature type="domain" description="DNA-directed RNA polymerase subunit 2 hybrid-binding" evidence="9">
    <location>
        <begin position="860"/>
        <end position="935"/>
    </location>
</feature>
<evidence type="ECO:0000256" key="7">
    <source>
        <dbReference type="ARBA" id="ARBA00047768"/>
    </source>
</evidence>
<evidence type="ECO:0000256" key="6">
    <source>
        <dbReference type="ARBA" id="ARBA00023163"/>
    </source>
</evidence>
<dbReference type="Gene3D" id="3.90.1070.20">
    <property type="match status" value="1"/>
</dbReference>
<feature type="domain" description="RNA polymerase Rpb2" evidence="13">
    <location>
        <begin position="420"/>
        <end position="484"/>
    </location>
</feature>
<dbReference type="SUPFAM" id="SSF64484">
    <property type="entry name" value="beta and beta-prime subunits of DNA dependent RNA-polymerase"/>
    <property type="match status" value="1"/>
</dbReference>
<dbReference type="InterPro" id="IPR007645">
    <property type="entry name" value="RNA_pol_Rpb2_3"/>
</dbReference>
<evidence type="ECO:0000259" key="11">
    <source>
        <dbReference type="Pfam" id="PF04561"/>
    </source>
</evidence>
<dbReference type="Gene3D" id="3.90.1110.10">
    <property type="entry name" value="RNA polymerase Rpb2, domain 2"/>
    <property type="match status" value="1"/>
</dbReference>
<name>A0A7R8CL33_LEPSM</name>
<dbReference type="Pfam" id="PF06883">
    <property type="entry name" value="RNA_pol_Rpa2_4"/>
    <property type="match status" value="1"/>
</dbReference>
<keyword evidence="3 15" id="KW-0240">DNA-directed RNA polymerase</keyword>
<evidence type="ECO:0000259" key="14">
    <source>
        <dbReference type="Pfam" id="PF06883"/>
    </source>
</evidence>
<organism evidence="15 16">
    <name type="scientific">Lepeophtheirus salmonis</name>
    <name type="common">Salmon louse</name>
    <name type="synonym">Caligus salmonis</name>
    <dbReference type="NCBI Taxonomy" id="72036"/>
    <lineage>
        <taxon>Eukaryota</taxon>
        <taxon>Metazoa</taxon>
        <taxon>Ecdysozoa</taxon>
        <taxon>Arthropoda</taxon>
        <taxon>Crustacea</taxon>
        <taxon>Multicrustacea</taxon>
        <taxon>Hexanauplia</taxon>
        <taxon>Copepoda</taxon>
        <taxon>Siphonostomatoida</taxon>
        <taxon>Caligidae</taxon>
        <taxon>Lepeophtheirus</taxon>
    </lineage>
</organism>
<dbReference type="InterPro" id="IPR037034">
    <property type="entry name" value="RNA_pol_Rpb2_2_sf"/>
</dbReference>
<evidence type="ECO:0000256" key="1">
    <source>
        <dbReference type="ARBA" id="ARBA00006835"/>
    </source>
</evidence>
<feature type="domain" description="DNA-directed RNA polymerase subunit 2 hybrid-binding" evidence="9">
    <location>
        <begin position="642"/>
        <end position="841"/>
    </location>
</feature>
<evidence type="ECO:0000313" key="15">
    <source>
        <dbReference type="EMBL" id="CAF2809907.1"/>
    </source>
</evidence>
<dbReference type="InterPro" id="IPR007641">
    <property type="entry name" value="RNA_pol_Rpb2_7"/>
</dbReference>
<dbReference type="GO" id="GO:0006351">
    <property type="term" value="P:DNA-templated transcription"/>
    <property type="evidence" value="ECO:0007669"/>
    <property type="project" value="InterPro"/>
</dbReference>
<comment type="catalytic activity">
    <reaction evidence="7">
        <text>RNA(n) + a ribonucleoside 5'-triphosphate = RNA(n+1) + diphosphate</text>
        <dbReference type="Rhea" id="RHEA:21248"/>
        <dbReference type="Rhea" id="RHEA-COMP:14527"/>
        <dbReference type="Rhea" id="RHEA-COMP:17342"/>
        <dbReference type="ChEBI" id="CHEBI:33019"/>
        <dbReference type="ChEBI" id="CHEBI:61557"/>
        <dbReference type="ChEBI" id="CHEBI:140395"/>
        <dbReference type="EC" id="2.7.7.6"/>
    </reaction>
    <physiologicalReaction direction="left-to-right" evidence="7">
        <dbReference type="Rhea" id="RHEA:21249"/>
    </physiologicalReaction>
</comment>
<sequence>MKEKRFKKIVKNFDPTYPKKPSLKNLTSPEWSIPSANPATEFLGTAHVESFNFATGPGLEMMIQDLEPVEFLVNDQRLSIDIVDAEFRPPEAPEGALGIRCPLVYPGEARQRGTTYKACAIIKVRITLNGVLQPWILERSLGYLPIMVKSKICNLSNIVTQGISRERRTSVRKKIYPIAMCRPSWKNRGKHFSEYGVLLECSKPDLTVTKNVLHFVTTGSAKYMFSFGRQLFFVPVIMILKCLTERTDADIYAHLIAGTSEDDHYYRSCLKEMLTEPHAEGLFSPEQIRLYIGKSFKDKLKDALPEWTEDEDICKYLIKYSICIHAKDNEDKFQTIVFMIKKLFALVQNRCVVEGVDSVMMQEVTIAKSENNFEVNALSISNAINKMSPIAQSFESFLSTGNIPNASSLGLMQNSGISIMAENINRMRYMSHFRAIHRGSFFQEMRTTEVRALLPDAWGFICPVHTPDGSPCGLLNHFTLNTEVITHAPDASKVPEVLYDLGVVSVDEGIQGGNGKSVTPSYSVFLNGILMGYVNGTSQTKEIADKLRILKVRKERGVPRVMEIVLIPYDDDSKLQGQYPGLFLFTGPARMMRPVINLAADDVEFIGTFEQVFLNICIQPEEAYPGVTTHRELRPTTFLSNLASLIPLPDFNQSPRNMYQCQMGKQTMATPIHTWHSNSETKIYRLQTPTSPFFRPVHYDYIKLDEFPMGTNAIVAVISYTGYDMEDAMIINKSSFERGFCSGSIYKAQFIDLKEISADADGLPYPGVPLFNGDPLYCYRSRIDDSYVLKKYEGNELAFVDSVKILSNDLGTGELTRVSICYRIPRNASVGDKFASRAGQKVRRMTIAMMVECMAEDRNNDAIDFFGKQLESAGYNYYGTETMYSGTDGVEMKAEIFFGVIHYQRLRHMVSDKFQVRSQGAIDQVTRQPIKGRRRGGGVRFGEMERDALLSHGSMFLLQDRLFHGSDKTRVQIFVLAAVPYFHLASLYPKKYGHLEGLLSQGRSLV</sequence>
<dbReference type="Pfam" id="PF04563">
    <property type="entry name" value="RNA_pol_Rpb2_1"/>
    <property type="match status" value="1"/>
</dbReference>
<dbReference type="Gene3D" id="2.40.270.10">
    <property type="entry name" value="DNA-directed RNA polymerase, subunit 2, domain 6"/>
    <property type="match status" value="2"/>
</dbReference>
<gene>
    <name evidence="15" type="ORF">LSAA_3329</name>
</gene>
<comment type="similarity">
    <text evidence="1 8">Belongs to the RNA polymerase beta chain family.</text>
</comment>
<dbReference type="GO" id="GO:0003677">
    <property type="term" value="F:DNA binding"/>
    <property type="evidence" value="ECO:0007669"/>
    <property type="project" value="InterPro"/>
</dbReference>
<keyword evidence="4" id="KW-0808">Transferase</keyword>
<proteinExistence type="inferred from homology"/>
<keyword evidence="5" id="KW-0548">Nucleotidyltransferase</keyword>
<feature type="domain" description="RNA polymerase Rpb2" evidence="10">
    <location>
        <begin position="937"/>
        <end position="973"/>
    </location>
</feature>
<dbReference type="Pfam" id="PF04561">
    <property type="entry name" value="RNA_pol_Rpb2_2"/>
    <property type="match status" value="1"/>
</dbReference>
<dbReference type="PANTHER" id="PTHR20856">
    <property type="entry name" value="DNA-DIRECTED RNA POLYMERASE I SUBUNIT 2"/>
    <property type="match status" value="1"/>
</dbReference>
<evidence type="ECO:0000259" key="13">
    <source>
        <dbReference type="Pfam" id="PF04565"/>
    </source>
</evidence>
<evidence type="ECO:0000259" key="9">
    <source>
        <dbReference type="Pfam" id="PF00562"/>
    </source>
</evidence>
<dbReference type="Gene3D" id="3.90.1800.10">
    <property type="entry name" value="RNA polymerase alpha subunit dimerisation domain"/>
    <property type="match status" value="1"/>
</dbReference>
<dbReference type="InterPro" id="IPR014724">
    <property type="entry name" value="RNA_pol_RPB2_OB-fold"/>
</dbReference>
<dbReference type="Gene3D" id="2.40.50.150">
    <property type="match status" value="1"/>
</dbReference>